<protein>
    <recommendedName>
        <fullName evidence="17">Phenylalanyl-tRNA synthetase</fullName>
    </recommendedName>
</protein>
<dbReference type="PROSITE" id="PS50862">
    <property type="entry name" value="AA_TRNA_LIGASE_II"/>
    <property type="match status" value="1"/>
</dbReference>
<dbReference type="Gene3D" id="1.20.1080.10">
    <property type="entry name" value="Glycerol uptake facilitator protein"/>
    <property type="match status" value="3"/>
</dbReference>
<evidence type="ECO:0000256" key="15">
    <source>
        <dbReference type="ARBA" id="ARBA00023146"/>
    </source>
</evidence>
<feature type="coiled-coil region" evidence="19">
    <location>
        <begin position="2263"/>
        <end position="2320"/>
    </location>
</feature>
<dbReference type="Gene3D" id="1.20.58.980">
    <property type="match status" value="1"/>
</dbReference>
<dbReference type="Pfam" id="PF00230">
    <property type="entry name" value="MIP"/>
    <property type="match status" value="2"/>
</dbReference>
<dbReference type="PROSITE" id="PS00221">
    <property type="entry name" value="MIP"/>
    <property type="match status" value="1"/>
</dbReference>
<evidence type="ECO:0000256" key="8">
    <source>
        <dbReference type="ARBA" id="ARBA00022840"/>
    </source>
</evidence>
<dbReference type="Proteomes" id="UP001642484">
    <property type="component" value="Unassembled WGS sequence"/>
</dbReference>
<dbReference type="InterPro" id="IPR006195">
    <property type="entry name" value="aa-tRNA-synth_II"/>
</dbReference>
<keyword evidence="5" id="KW-0436">Ligase</keyword>
<evidence type="ECO:0000259" key="22">
    <source>
        <dbReference type="PROSITE" id="PS50067"/>
    </source>
</evidence>
<keyword evidence="6 21" id="KW-0812">Transmembrane</keyword>
<feature type="transmembrane region" description="Helical" evidence="21">
    <location>
        <begin position="1210"/>
        <end position="1232"/>
    </location>
</feature>
<keyword evidence="26" id="KW-1185">Reference proteome</keyword>
<dbReference type="Pfam" id="PF00225">
    <property type="entry name" value="Kinesin"/>
    <property type="match status" value="2"/>
</dbReference>
<accession>A0ABP0L9Z5</accession>
<dbReference type="Pfam" id="PF01409">
    <property type="entry name" value="tRNA-synt_2d"/>
    <property type="match status" value="1"/>
</dbReference>
<keyword evidence="8 18" id="KW-0067">ATP-binding</keyword>
<evidence type="ECO:0000256" key="18">
    <source>
        <dbReference type="PROSITE-ProRule" id="PRU00283"/>
    </source>
</evidence>
<reference evidence="25 26" key="1">
    <citation type="submission" date="2024-02" db="EMBL/GenBank/DDBJ databases">
        <authorList>
            <person name="Chen Y."/>
            <person name="Shah S."/>
            <person name="Dougan E. K."/>
            <person name="Thang M."/>
            <person name="Chan C."/>
        </authorList>
    </citation>
    <scope>NUCLEOTIDE SEQUENCE [LARGE SCALE GENOMIC DNA]</scope>
</reference>
<feature type="transmembrane region" description="Helical" evidence="21">
    <location>
        <begin position="1137"/>
        <end position="1158"/>
    </location>
</feature>
<evidence type="ECO:0000256" key="1">
    <source>
        <dbReference type="ARBA" id="ARBA00004141"/>
    </source>
</evidence>
<evidence type="ECO:0000256" key="16">
    <source>
        <dbReference type="ARBA" id="ARBA00023175"/>
    </source>
</evidence>
<feature type="region of interest" description="Disordered" evidence="20">
    <location>
        <begin position="1"/>
        <end position="26"/>
    </location>
</feature>
<feature type="transmembrane region" description="Helical" evidence="21">
    <location>
        <begin position="903"/>
        <end position="925"/>
    </location>
</feature>
<dbReference type="InterPro" id="IPR023271">
    <property type="entry name" value="Aquaporin-like"/>
</dbReference>
<evidence type="ECO:0000259" key="24">
    <source>
        <dbReference type="PROSITE" id="PS51447"/>
    </source>
</evidence>
<dbReference type="InterPro" id="IPR001752">
    <property type="entry name" value="Kinesin_motor_dom"/>
</dbReference>
<feature type="domain" description="Kinesin motor" evidence="22">
    <location>
        <begin position="67"/>
        <end position="870"/>
    </location>
</feature>
<evidence type="ECO:0000256" key="13">
    <source>
        <dbReference type="ARBA" id="ARBA00023128"/>
    </source>
</evidence>
<keyword evidence="12 19" id="KW-0175">Coiled coil</keyword>
<dbReference type="PANTHER" id="PTHR47968:SF75">
    <property type="entry name" value="CENTROMERE-ASSOCIATED PROTEIN E"/>
    <property type="match status" value="1"/>
</dbReference>
<feature type="non-terminal residue" evidence="25">
    <location>
        <position position="2389"/>
    </location>
</feature>
<dbReference type="PRINTS" id="PR00783">
    <property type="entry name" value="MINTRINSICP"/>
</dbReference>
<comment type="caution">
    <text evidence="25">The sequence shown here is derived from an EMBL/GenBank/DDBJ whole genome shotgun (WGS) entry which is preliminary data.</text>
</comment>
<organism evidence="25 26">
    <name type="scientific">Durusdinium trenchii</name>
    <dbReference type="NCBI Taxonomy" id="1381693"/>
    <lineage>
        <taxon>Eukaryota</taxon>
        <taxon>Sar</taxon>
        <taxon>Alveolata</taxon>
        <taxon>Dinophyceae</taxon>
        <taxon>Suessiales</taxon>
        <taxon>Symbiodiniaceae</taxon>
        <taxon>Durusdinium</taxon>
    </lineage>
</organism>
<keyword evidence="9" id="KW-0648">Protein biosynthesis</keyword>
<feature type="transmembrane region" description="Helical" evidence="21">
    <location>
        <begin position="1053"/>
        <end position="1070"/>
    </location>
</feature>
<feature type="transmembrane region" description="Helical" evidence="21">
    <location>
        <begin position="955"/>
        <end position="972"/>
    </location>
</feature>
<keyword evidence="7 18" id="KW-0547">Nucleotide-binding</keyword>
<evidence type="ECO:0000313" key="25">
    <source>
        <dbReference type="EMBL" id="CAK9035971.1"/>
    </source>
</evidence>
<dbReference type="InterPro" id="IPR005121">
    <property type="entry name" value="Fdx_antiC-bd"/>
</dbReference>
<feature type="region of interest" description="Disordered" evidence="20">
    <location>
        <begin position="1478"/>
        <end position="1507"/>
    </location>
</feature>
<evidence type="ECO:0000256" key="3">
    <source>
        <dbReference type="ARBA" id="ARBA00008226"/>
    </source>
</evidence>
<feature type="coiled-coil region" evidence="19">
    <location>
        <begin position="2065"/>
        <end position="2092"/>
    </location>
</feature>
<feature type="transmembrane region" description="Helical" evidence="21">
    <location>
        <begin position="1019"/>
        <end position="1041"/>
    </location>
</feature>
<evidence type="ECO:0000259" key="23">
    <source>
        <dbReference type="PROSITE" id="PS50862"/>
    </source>
</evidence>
<dbReference type="SUPFAM" id="SSF55681">
    <property type="entry name" value="Class II aaRS and biotin synthetases"/>
    <property type="match status" value="1"/>
</dbReference>
<gene>
    <name evidence="25" type="ORF">CCMP2556_LOCUS20109</name>
</gene>
<evidence type="ECO:0000256" key="17">
    <source>
        <dbReference type="ARBA" id="ARBA00031194"/>
    </source>
</evidence>
<feature type="domain" description="Aminoacyl-transfer RNA synthetases class-II family profile" evidence="23">
    <location>
        <begin position="389"/>
        <end position="623"/>
    </location>
</feature>
<evidence type="ECO:0000256" key="9">
    <source>
        <dbReference type="ARBA" id="ARBA00022917"/>
    </source>
</evidence>
<feature type="coiled-coil region" evidence="19">
    <location>
        <begin position="1918"/>
        <end position="1988"/>
    </location>
</feature>
<dbReference type="InterPro" id="IPR022357">
    <property type="entry name" value="MIP_CS"/>
</dbReference>
<dbReference type="EMBL" id="CAXAMN010011669">
    <property type="protein sequence ID" value="CAK9035971.1"/>
    <property type="molecule type" value="Genomic_DNA"/>
</dbReference>
<dbReference type="InterPro" id="IPR036690">
    <property type="entry name" value="Fdx_antiC-bd_sf"/>
</dbReference>
<feature type="coiled-coil region" evidence="19">
    <location>
        <begin position="2360"/>
        <end position="2387"/>
    </location>
</feature>
<dbReference type="Gene3D" id="3.30.70.380">
    <property type="entry name" value="Ferrodoxin-fold anticodon-binding domain"/>
    <property type="match status" value="1"/>
</dbReference>
<proteinExistence type="inferred from homology"/>
<dbReference type="SUPFAM" id="SSF54991">
    <property type="entry name" value="Anticodon-binding domain of PheRS"/>
    <property type="match status" value="1"/>
</dbReference>
<feature type="transmembrane region" description="Helical" evidence="21">
    <location>
        <begin position="1252"/>
        <end position="1276"/>
    </location>
</feature>
<sequence>MPEALTTSRLWQLPGPRGGQPTGGRSKALTGFCGSGTRWALPLSPVRRHQEPPNSRSFQELPRLAEHLRVCVRIRPLSSDEANDGDLPSIVPGPQGSGLLKLLLLELQASRNSTDELRSHSSLVRSWPRTWEFDWVISGRGSQASVYNLFGQHLVQHAVDGFHGTVIACGPCGSGKSHTIFGGRQQEQQGLVPRLAEGLFRLLRSKGEKHIVKFSYLELYNERLSDLLRPQQRNPPFLRAPPLEGPNFPRAWGRSRPAMNAFVSVGAVSAKSTSAVAPVARSAGAAASGARLTQRGGRSAPALSAMAMGAGLVALRRLGGRARVRGIGQLRPLGRPLQRRAAAVMAPPEEILGIKPDGKYNVPAGVREKLGKNLLLNSKHPLGILWKTEYFAEQDSNCKFFDTEKPVVSTVDCFDKLRVPPDHVSRSPSDTYYVNADYVLRTHTSAHQCQFLSQYPEITSFLCAGDVYRRRDEIDASHYPAFHQCEGVRLFDAQKVSKEEVMEDLKKTLEGLAAHLFQLKTGEDTMRWLDEYFPFTEPSLELEIFYNEDWMEVLGCGVIHHDVLRNAGLDPEKVHGWAFGLGLERLAMVLFGIPDIRLFWSDDARFAQQFSEGSFSEKTKFKPFSKYPPVLKDISMWIPEDFVDNDLFEMIRDEGGDQVEKVDLLDEFTHPKTGRSSKMFRVTWRDMSRTLTNEEVNAKHEKVLEHLTWNVVTSVADVLRLLDFGHKMRAVGCTNINAASSRSHGVATFQIEQLVGQQDAKRRWAQLQTVDLAGAARMDQIGDSQVRQRESRLINTSLLSLGLVIKRLSAQDGLSPGRGHIGCRDNKLTYLLSDSLLGNCRTVMCACVSPASSAGDTVTFASGAAYGALLVGRYGYGAVTGADRSDRAGSACSEEEGARDHPWAPYVAEFVGTFILVFTFGCVALSTVHVPWKPTAWACTVTVMIYSTAPVSGGFLNPAVSMALSLLGVIPGHRCLGFCLTQFIAALCASALLKGLCGVGGSAFRSAMEVDDPPLPGSLLMFLELLYTAVLCFAASCCLVLKRNNPKEKSQSFGLAIGLLYVAGGHALHLERGATMNPAITLAVATVAPGGWHWALPWALAEFLGALLGTYLFAVLRANAEDFCQEEFLELCAPRRSARLLGELIGTFTYVLTFGLNAVSLSEATAWSCAGALISMIYAVGKISGGHFNPAVTLAVVLSGRSVCSVADGLAYAAVQVCGGLAAGLLVAVYHMNGPYFFLSFTPLPAKAWRDYSVVQVGLAEGVFTFVLAYVALACSTVAMPKAHKRQNLFFGLAEGFCVMTGGCAVGTFSGGMLNPAVAVGVWMLNVAEIHSIQEAGNGLCTLLKFSTFQCTGGLLAAVVFRITHPSEYCKADTESALRFAANCRKVFTHPMRNEEPKNETAFALQRELEQLARELANVQNKEVRRELSERLTTAQLLSEQHGSWEEQEARSKELEMERRQLLNSLNLLGTGGLAKAASTQSLTQRNTARGTQTSKKFPAGGLERRESLRSDEEPCLVNICDDPLLSGCLRYSLPANHLVHIGSSSSCQIHVDGLGIQPEMCSVVWRPGHDVEIQVEAGGQPTRPTALHKIGPPKVLINGQQVSDYASLRTGDVLQVGHGHMFQLLSQPSRQACTRAKPREGQLVDAGVIEDLEAEFGVESAAGVVGVLQELQPLLEEAGDLTQELRGERLVFQAEVLHQNLGSPTDRPSVPEIVVALRAQGGPAAPLLTVWSIEKFKEKLEAQLLSMFVCAVRIPEASPHQDGVHPSVLPTHTAEAPHLTAAPMEYTPRGRVPVSEPISPVAQRVALSGPASEPGGAGVASSREGWPWQFQLNPRRSEERPLTATRKASPVATQLRALSGGRGQVVNATARASYETAVIAAVRRQCDIFEEKWEKKLRQDRKDSTTGPSLDRLFDRVNALEAQQPRVEKRLAELDGKVKGLSDELQAQIRQVHLLDDRRWEWKQKLEEELANKCQALQQQMQALLSSSRTLSLEEESKQQRSWNTALEDGLKAAARERLAMQEEVHEGFVNVCERLAALEVQQIQEASLEKVTMGAAPSDVIVAEVTSKRLEDLEKRFEEALQDNFDIHQRHAAQEEQIRTLRTRFETREEQLRDLGERVERSDWDVKLTQIRQALQEDSQQRTLQNEQLELLTKRLEYQEQLVEDARFAVREMPAEMIEPVAVEEFDVAASIALLEDQVKGLATEIKGLQELREDQLGLKPLVMQLKEISPKIIEHERCIRRLEDSQQKAQVEDAVAQRGVNELKERMDELIETHVKVNAEQLPQLRQDMANDIRDHRQRMEESLKELSAEVQRGTSSLLEDFKEEKSKELRQELLGLQDFRRSMEATMKDEAREVEQEAQLKKLKVLEAQLTETKAQLSSEEARLG</sequence>
<evidence type="ECO:0000256" key="2">
    <source>
        <dbReference type="ARBA" id="ARBA00004305"/>
    </source>
</evidence>
<dbReference type="SMART" id="SM00896">
    <property type="entry name" value="FDX-ACB"/>
    <property type="match status" value="1"/>
</dbReference>
<evidence type="ECO:0000256" key="12">
    <source>
        <dbReference type="ARBA" id="ARBA00023054"/>
    </source>
</evidence>
<dbReference type="PROSITE" id="PS51447">
    <property type="entry name" value="FDX_ACB"/>
    <property type="match status" value="1"/>
</dbReference>
<evidence type="ECO:0000256" key="4">
    <source>
        <dbReference type="ARBA" id="ARBA00022448"/>
    </source>
</evidence>
<dbReference type="InterPro" id="IPR027640">
    <property type="entry name" value="Kinesin-like_fam"/>
</dbReference>
<feature type="compositionally biased region" description="Polar residues" evidence="20">
    <location>
        <begin position="1"/>
        <end position="10"/>
    </location>
</feature>
<dbReference type="PROSITE" id="PS50067">
    <property type="entry name" value="KINESIN_MOTOR_2"/>
    <property type="match status" value="1"/>
</dbReference>
<dbReference type="InterPro" id="IPR036961">
    <property type="entry name" value="Kinesin_motor_dom_sf"/>
</dbReference>
<keyword evidence="4" id="KW-0813">Transport</keyword>
<feature type="transmembrane region" description="Helical" evidence="21">
    <location>
        <begin position="1288"/>
        <end position="1309"/>
    </location>
</feature>
<feature type="domain" description="FDX-ACB" evidence="24">
    <location>
        <begin position="625"/>
        <end position="720"/>
    </location>
</feature>
<feature type="binding site" evidence="18">
    <location>
        <begin position="170"/>
        <end position="177"/>
    </location>
    <ligand>
        <name>ATP</name>
        <dbReference type="ChEBI" id="CHEBI:30616"/>
    </ligand>
</feature>
<dbReference type="SMART" id="SM00129">
    <property type="entry name" value="KISc"/>
    <property type="match status" value="1"/>
</dbReference>
<dbReference type="InterPro" id="IPR002319">
    <property type="entry name" value="Phenylalanyl-tRNA_Synthase"/>
</dbReference>
<keyword evidence="13" id="KW-0496">Mitochondrion</keyword>
<dbReference type="InterPro" id="IPR045864">
    <property type="entry name" value="aa-tRNA-synth_II/BPL/LPL"/>
</dbReference>
<keyword evidence="14 21" id="KW-0472">Membrane</keyword>
<evidence type="ECO:0000256" key="7">
    <source>
        <dbReference type="ARBA" id="ARBA00022741"/>
    </source>
</evidence>
<keyword evidence="16 18" id="KW-0505">Motor protein</keyword>
<comment type="subcellular location">
    <subcellularLocation>
        <location evidence="1">Membrane</location>
        <topology evidence="1">Multi-pass membrane protein</topology>
    </subcellularLocation>
    <subcellularLocation>
        <location evidence="2">Mitochondrion matrix</location>
    </subcellularLocation>
</comment>
<dbReference type="InterPro" id="IPR000425">
    <property type="entry name" value="MIP"/>
</dbReference>
<evidence type="ECO:0000256" key="14">
    <source>
        <dbReference type="ARBA" id="ARBA00023136"/>
    </source>
</evidence>
<keyword evidence="10" id="KW-0809">Transit peptide</keyword>
<dbReference type="Gene3D" id="3.30.930.10">
    <property type="entry name" value="Bira Bifunctional Protein, Domain 2"/>
    <property type="match status" value="2"/>
</dbReference>
<dbReference type="CDD" id="cd00496">
    <property type="entry name" value="PheRS_alpha_core"/>
    <property type="match status" value="1"/>
</dbReference>
<dbReference type="PANTHER" id="PTHR47968">
    <property type="entry name" value="CENTROMERE PROTEIN E"/>
    <property type="match status" value="1"/>
</dbReference>
<dbReference type="Gene3D" id="2.60.200.20">
    <property type="match status" value="1"/>
</dbReference>
<dbReference type="InterPro" id="IPR027417">
    <property type="entry name" value="P-loop_NTPase"/>
</dbReference>
<dbReference type="Gene3D" id="3.40.850.10">
    <property type="entry name" value="Kinesin motor domain"/>
    <property type="match status" value="1"/>
</dbReference>
<evidence type="ECO:0000256" key="21">
    <source>
        <dbReference type="SAM" id="Phobius"/>
    </source>
</evidence>
<evidence type="ECO:0000313" key="26">
    <source>
        <dbReference type="Proteomes" id="UP001642484"/>
    </source>
</evidence>
<comment type="similarity">
    <text evidence="18">Belongs to the TRAFAC class myosin-kinesin ATPase superfamily. Kinesin family.</text>
</comment>
<feature type="compositionally biased region" description="Polar residues" evidence="20">
    <location>
        <begin position="1478"/>
        <end position="1496"/>
    </location>
</feature>
<keyword evidence="11 21" id="KW-1133">Transmembrane helix</keyword>
<comment type="similarity">
    <text evidence="3">Belongs to the class-II aminoacyl-tRNA synthetase family.</text>
</comment>
<evidence type="ECO:0000256" key="6">
    <source>
        <dbReference type="ARBA" id="ARBA00022692"/>
    </source>
</evidence>
<name>A0ABP0L9Z5_9DINO</name>
<evidence type="ECO:0000256" key="19">
    <source>
        <dbReference type="SAM" id="Coils"/>
    </source>
</evidence>
<feature type="transmembrane region" description="Helical" evidence="21">
    <location>
        <begin position="984"/>
        <end position="1007"/>
    </location>
</feature>
<feature type="coiled-coil region" evidence="19">
    <location>
        <begin position="1402"/>
        <end position="1465"/>
    </location>
</feature>
<keyword evidence="15" id="KW-0030">Aminoacyl-tRNA synthetase</keyword>
<dbReference type="SUPFAM" id="SSF49879">
    <property type="entry name" value="SMAD/FHA domain"/>
    <property type="match status" value="1"/>
</dbReference>
<evidence type="ECO:0000256" key="10">
    <source>
        <dbReference type="ARBA" id="ARBA00022946"/>
    </source>
</evidence>
<evidence type="ECO:0000256" key="11">
    <source>
        <dbReference type="ARBA" id="ARBA00022989"/>
    </source>
</evidence>
<dbReference type="SUPFAM" id="SSF81338">
    <property type="entry name" value="Aquaporin-like"/>
    <property type="match status" value="2"/>
</dbReference>
<dbReference type="SUPFAM" id="SSF52540">
    <property type="entry name" value="P-loop containing nucleoside triphosphate hydrolases"/>
    <property type="match status" value="2"/>
</dbReference>
<dbReference type="InterPro" id="IPR008984">
    <property type="entry name" value="SMAD_FHA_dom_sf"/>
</dbReference>
<evidence type="ECO:0000256" key="20">
    <source>
        <dbReference type="SAM" id="MobiDB-lite"/>
    </source>
</evidence>
<feature type="transmembrane region" description="Helical" evidence="21">
    <location>
        <begin position="1095"/>
        <end position="1116"/>
    </location>
</feature>
<evidence type="ECO:0000256" key="5">
    <source>
        <dbReference type="ARBA" id="ARBA00022598"/>
    </source>
</evidence>